<reference evidence="3" key="1">
    <citation type="journal article" date="2017" name="Genome Biol.">
        <title>Comparative genomics reveals high biological diversity and specific adaptations in the industrially and medically important fungal genus Aspergillus.</title>
        <authorList>
            <person name="de Vries R.P."/>
            <person name="Riley R."/>
            <person name="Wiebenga A."/>
            <person name="Aguilar-Osorio G."/>
            <person name="Amillis S."/>
            <person name="Uchima C.A."/>
            <person name="Anderluh G."/>
            <person name="Asadollahi M."/>
            <person name="Askin M."/>
            <person name="Barry K."/>
            <person name="Battaglia E."/>
            <person name="Bayram O."/>
            <person name="Benocci T."/>
            <person name="Braus-Stromeyer S.A."/>
            <person name="Caldana C."/>
            <person name="Canovas D."/>
            <person name="Cerqueira G.C."/>
            <person name="Chen F."/>
            <person name="Chen W."/>
            <person name="Choi C."/>
            <person name="Clum A."/>
            <person name="Dos Santos R.A."/>
            <person name="Damasio A.R."/>
            <person name="Diallinas G."/>
            <person name="Emri T."/>
            <person name="Fekete E."/>
            <person name="Flipphi M."/>
            <person name="Freyberg S."/>
            <person name="Gallo A."/>
            <person name="Gournas C."/>
            <person name="Habgood R."/>
            <person name="Hainaut M."/>
            <person name="Harispe M.L."/>
            <person name="Henrissat B."/>
            <person name="Hilden K.S."/>
            <person name="Hope R."/>
            <person name="Hossain A."/>
            <person name="Karabika E."/>
            <person name="Karaffa L."/>
            <person name="Karanyi Z."/>
            <person name="Krasevec N."/>
            <person name="Kuo A."/>
            <person name="Kusch H."/>
            <person name="LaButti K."/>
            <person name="Lagendijk E.L."/>
            <person name="Lapidus A."/>
            <person name="Levasseur A."/>
            <person name="Lindquist E."/>
            <person name="Lipzen A."/>
            <person name="Logrieco A.F."/>
            <person name="MacCabe A."/>
            <person name="Maekelae M.R."/>
            <person name="Malavazi I."/>
            <person name="Melin P."/>
            <person name="Meyer V."/>
            <person name="Mielnichuk N."/>
            <person name="Miskei M."/>
            <person name="Molnar A.P."/>
            <person name="Mule G."/>
            <person name="Ngan C.Y."/>
            <person name="Orejas M."/>
            <person name="Orosz E."/>
            <person name="Ouedraogo J.P."/>
            <person name="Overkamp K.M."/>
            <person name="Park H.-S."/>
            <person name="Perrone G."/>
            <person name="Piumi F."/>
            <person name="Punt P.J."/>
            <person name="Ram A.F."/>
            <person name="Ramon A."/>
            <person name="Rauscher S."/>
            <person name="Record E."/>
            <person name="Riano-Pachon D.M."/>
            <person name="Robert V."/>
            <person name="Roehrig J."/>
            <person name="Ruller R."/>
            <person name="Salamov A."/>
            <person name="Salih N.S."/>
            <person name="Samson R.A."/>
            <person name="Sandor E."/>
            <person name="Sanguinetti M."/>
            <person name="Schuetze T."/>
            <person name="Sepcic K."/>
            <person name="Shelest E."/>
            <person name="Sherlock G."/>
            <person name="Sophianopoulou V."/>
            <person name="Squina F.M."/>
            <person name="Sun H."/>
            <person name="Susca A."/>
            <person name="Todd R.B."/>
            <person name="Tsang A."/>
            <person name="Unkles S.E."/>
            <person name="van de Wiele N."/>
            <person name="van Rossen-Uffink D."/>
            <person name="Oliveira J.V."/>
            <person name="Vesth T.C."/>
            <person name="Visser J."/>
            <person name="Yu J.-H."/>
            <person name="Zhou M."/>
            <person name="Andersen M.R."/>
            <person name="Archer D.B."/>
            <person name="Baker S.E."/>
            <person name="Benoit I."/>
            <person name="Brakhage A.A."/>
            <person name="Braus G.H."/>
            <person name="Fischer R."/>
            <person name="Frisvad J.C."/>
            <person name="Goldman G.H."/>
            <person name="Houbraken J."/>
            <person name="Oakley B."/>
            <person name="Pocsi I."/>
            <person name="Scazzocchio C."/>
            <person name="Seiboth B."/>
            <person name="vanKuyk P.A."/>
            <person name="Wortman J."/>
            <person name="Dyer P.S."/>
            <person name="Grigoriev I.V."/>
        </authorList>
    </citation>
    <scope>NUCLEOTIDE SEQUENCE [LARGE SCALE GENOMIC DNA]</scope>
    <source>
        <strain evidence="3">CBS 593.65</strain>
    </source>
</reference>
<dbReference type="OrthoDB" id="4771706at2759"/>
<sequence>MPEKSTKLPSPSAPAEEVRAYIIQVLVTKYSTPVDIAERHASKWEIGTFSQLTKASQQNLSDIFNSNVGLCLYNALQDDLYEWIDQQPSAILAKYAFQISAVILASVLLLAFSWSQGLPIAKEWASWAFSPFPWFFFSGSTAYYIYKHGLRGAGVGFGAILAYVALVVGFCASLV</sequence>
<evidence type="ECO:0000313" key="3">
    <source>
        <dbReference type="Proteomes" id="UP000184356"/>
    </source>
</evidence>
<dbReference type="EMBL" id="KV878593">
    <property type="protein sequence ID" value="OJJ55022.1"/>
    <property type="molecule type" value="Genomic_DNA"/>
</dbReference>
<dbReference type="GeneID" id="63766664"/>
<name>A0A1L9T6F4_9EURO</name>
<evidence type="ECO:0000256" key="1">
    <source>
        <dbReference type="SAM" id="Phobius"/>
    </source>
</evidence>
<feature type="transmembrane region" description="Helical" evidence="1">
    <location>
        <begin position="152"/>
        <end position="174"/>
    </location>
</feature>
<keyword evidence="1" id="KW-0472">Membrane</keyword>
<dbReference type="Proteomes" id="UP000184356">
    <property type="component" value="Unassembled WGS sequence"/>
</dbReference>
<evidence type="ECO:0000313" key="2">
    <source>
        <dbReference type="EMBL" id="OJJ55022.1"/>
    </source>
</evidence>
<keyword evidence="1" id="KW-0812">Transmembrane</keyword>
<dbReference type="VEuPathDB" id="FungiDB:ASPSYDRAFT_71565"/>
<feature type="transmembrane region" description="Helical" evidence="1">
    <location>
        <begin position="95"/>
        <end position="112"/>
    </location>
</feature>
<accession>A0A1L9T6F4</accession>
<proteinExistence type="predicted"/>
<keyword evidence="3" id="KW-1185">Reference proteome</keyword>
<organism evidence="2 3">
    <name type="scientific">Aspergillus sydowii CBS 593.65</name>
    <dbReference type="NCBI Taxonomy" id="1036612"/>
    <lineage>
        <taxon>Eukaryota</taxon>
        <taxon>Fungi</taxon>
        <taxon>Dikarya</taxon>
        <taxon>Ascomycota</taxon>
        <taxon>Pezizomycotina</taxon>
        <taxon>Eurotiomycetes</taxon>
        <taxon>Eurotiomycetidae</taxon>
        <taxon>Eurotiales</taxon>
        <taxon>Aspergillaceae</taxon>
        <taxon>Aspergillus</taxon>
        <taxon>Aspergillus subgen. Nidulantes</taxon>
    </lineage>
</organism>
<keyword evidence="1" id="KW-1133">Transmembrane helix</keyword>
<gene>
    <name evidence="2" type="ORF">ASPSYDRAFT_71565</name>
</gene>
<feature type="transmembrane region" description="Helical" evidence="1">
    <location>
        <begin position="124"/>
        <end position="146"/>
    </location>
</feature>
<protein>
    <submittedName>
        <fullName evidence="2">Uncharacterized protein</fullName>
    </submittedName>
</protein>
<dbReference type="RefSeq" id="XP_040698828.1">
    <property type="nucleotide sequence ID" value="XM_040850591.1"/>
</dbReference>
<dbReference type="AlphaFoldDB" id="A0A1L9T6F4"/>